<dbReference type="Pfam" id="PF00582">
    <property type="entry name" value="Usp"/>
    <property type="match status" value="1"/>
</dbReference>
<dbReference type="Proteomes" id="UP000003844">
    <property type="component" value="Unassembled WGS sequence"/>
</dbReference>
<dbReference type="eggNOG" id="COG0589">
    <property type="taxonomic scope" value="Bacteria"/>
</dbReference>
<dbReference type="SUPFAM" id="SSF52402">
    <property type="entry name" value="Adenine nucleotide alpha hydrolases-like"/>
    <property type="match status" value="2"/>
</dbReference>
<dbReference type="InterPro" id="IPR006016">
    <property type="entry name" value="UspA"/>
</dbReference>
<dbReference type="InterPro" id="IPR006015">
    <property type="entry name" value="Universal_stress_UspA"/>
</dbReference>
<evidence type="ECO:0000313" key="3">
    <source>
        <dbReference type="EMBL" id="EHQ04486.1"/>
    </source>
</evidence>
<evidence type="ECO:0000259" key="2">
    <source>
        <dbReference type="Pfam" id="PF00582"/>
    </source>
</evidence>
<reference evidence="4" key="1">
    <citation type="journal article" date="2012" name="Stand. Genomic Sci.">
        <title>Genome sequence of the Antarctic rhodopsins-containing flavobacterium Gillisia limnaea type strain (R-8282(T)).</title>
        <authorList>
            <person name="Riedel T."/>
            <person name="Held B."/>
            <person name="Nolan M."/>
            <person name="Lucas S."/>
            <person name="Lapidus A."/>
            <person name="Tice H."/>
            <person name="Del Rio T.G."/>
            <person name="Cheng J.F."/>
            <person name="Han C."/>
            <person name="Tapia R."/>
            <person name="Goodwin L.A."/>
            <person name="Pitluck S."/>
            <person name="Liolios K."/>
            <person name="Mavromatis K."/>
            <person name="Pagani I."/>
            <person name="Ivanova N."/>
            <person name="Mikhailova N."/>
            <person name="Pati A."/>
            <person name="Chen A."/>
            <person name="Palaniappan K."/>
            <person name="Land M."/>
            <person name="Rohde M."/>
            <person name="Tindall B.J."/>
            <person name="Detter J.C."/>
            <person name="Goker M."/>
            <person name="Bristow J."/>
            <person name="Eisen J.A."/>
            <person name="Markowitz V."/>
            <person name="Hugenholtz P."/>
            <person name="Kyrpides N.C."/>
            <person name="Klenk H.P."/>
            <person name="Woyke T."/>
        </authorList>
    </citation>
    <scope>NUCLEOTIDE SEQUENCE [LARGE SCALE GENOMIC DNA]</scope>
    <source>
        <strain evidence="4">DSM 15749 / LMG 21470 / R-8282</strain>
    </source>
</reference>
<dbReference type="PRINTS" id="PR01438">
    <property type="entry name" value="UNVRSLSTRESS"/>
</dbReference>
<accession>H2BRG7</accession>
<proteinExistence type="inferred from homology"/>
<sequence length="283" mass="33073">MKKILLPTDFSDNAFNAIKYAVQLFENEACIFYLLNTYTPVLYDTEHILYSPSQLSLDEIYKNNSLKGLKRVEKKLKREFHNPKHTIEKVSSFNLLNEEILEQVKEKEIDLVIMGTQGATGAEEILFGTHTVHAIKKTKVPLLAIPSDFEFVQPKNILFPTDYDINYTTKHLQLLKELAYTYNFEIHILHVIFGRQLEEKQEYSKKILVDYFKETRNQFYSIEKNTVTEGIYDFQKENSIDLLAMISNKHSFFENLLFRPVINDIGFHVKIPFLVIPSGKYNS</sequence>
<comment type="similarity">
    <text evidence="1">Belongs to the universal stress protein A family.</text>
</comment>
<dbReference type="STRING" id="865937.Gilli_0338"/>
<dbReference type="OrthoDB" id="9788959at2"/>
<dbReference type="InterPro" id="IPR014729">
    <property type="entry name" value="Rossmann-like_a/b/a_fold"/>
</dbReference>
<keyword evidence="4" id="KW-1185">Reference proteome</keyword>
<feature type="domain" description="UspA" evidence="2">
    <location>
        <begin position="1"/>
        <end position="146"/>
    </location>
</feature>
<dbReference type="PANTHER" id="PTHR46268:SF6">
    <property type="entry name" value="UNIVERSAL STRESS PROTEIN UP12"/>
    <property type="match status" value="1"/>
</dbReference>
<dbReference type="HOGENOM" id="CLU_049301_2_4_10"/>
<organism evidence="3 4">
    <name type="scientific">Gillisia limnaea (strain DSM 15749 / LMG 21470 / R-8282)</name>
    <dbReference type="NCBI Taxonomy" id="865937"/>
    <lineage>
        <taxon>Bacteria</taxon>
        <taxon>Pseudomonadati</taxon>
        <taxon>Bacteroidota</taxon>
        <taxon>Flavobacteriia</taxon>
        <taxon>Flavobacteriales</taxon>
        <taxon>Flavobacteriaceae</taxon>
        <taxon>Gillisia</taxon>
    </lineage>
</organism>
<dbReference type="PANTHER" id="PTHR46268">
    <property type="entry name" value="STRESS RESPONSE PROTEIN NHAX"/>
    <property type="match status" value="1"/>
</dbReference>
<name>H2BRG7_GILLR</name>
<dbReference type="AlphaFoldDB" id="H2BRG7"/>
<protein>
    <submittedName>
        <fullName evidence="3">UspA domain-containing protein</fullName>
    </submittedName>
</protein>
<dbReference type="RefSeq" id="WP_006987378.1">
    <property type="nucleotide sequence ID" value="NZ_JH594605.1"/>
</dbReference>
<evidence type="ECO:0000256" key="1">
    <source>
        <dbReference type="ARBA" id="ARBA00008791"/>
    </source>
</evidence>
<evidence type="ECO:0000313" key="4">
    <source>
        <dbReference type="Proteomes" id="UP000003844"/>
    </source>
</evidence>
<dbReference type="Gene3D" id="3.40.50.620">
    <property type="entry name" value="HUPs"/>
    <property type="match status" value="2"/>
</dbReference>
<gene>
    <name evidence="3" type="ORF">Gilli_0338</name>
</gene>
<dbReference type="CDD" id="cd00293">
    <property type="entry name" value="USP-like"/>
    <property type="match status" value="1"/>
</dbReference>
<dbReference type="EMBL" id="JH594605">
    <property type="protein sequence ID" value="EHQ04486.1"/>
    <property type="molecule type" value="Genomic_DNA"/>
</dbReference>